<protein>
    <submittedName>
        <fullName evidence="2">Mediator of RNA polymerase II transcription subunit 15a-like</fullName>
    </submittedName>
</protein>
<sequence length="126" mass="13905">MRGGADAGVKNFYSILKNSKIAIDYRQSGPRPDPGLLRQAALEALTRSARTDSPLRIGRKRISGDNGPRPDPGLLRQAALEALTRSARTNTPRKTRPERFPAKWRRRRAAHGGGVFEREEATAFGV</sequence>
<organism evidence="2 3">
    <name type="scientific">Dorcoceras hygrometricum</name>
    <dbReference type="NCBI Taxonomy" id="472368"/>
    <lineage>
        <taxon>Eukaryota</taxon>
        <taxon>Viridiplantae</taxon>
        <taxon>Streptophyta</taxon>
        <taxon>Embryophyta</taxon>
        <taxon>Tracheophyta</taxon>
        <taxon>Spermatophyta</taxon>
        <taxon>Magnoliopsida</taxon>
        <taxon>eudicotyledons</taxon>
        <taxon>Gunneridae</taxon>
        <taxon>Pentapetalae</taxon>
        <taxon>asterids</taxon>
        <taxon>lamiids</taxon>
        <taxon>Lamiales</taxon>
        <taxon>Gesneriaceae</taxon>
        <taxon>Didymocarpoideae</taxon>
        <taxon>Trichosporeae</taxon>
        <taxon>Loxocarpinae</taxon>
        <taxon>Dorcoceras</taxon>
    </lineage>
</organism>
<gene>
    <name evidence="2" type="ORF">F511_21909</name>
</gene>
<dbReference type="EMBL" id="KV011938">
    <property type="protein sequence ID" value="KZV25191.1"/>
    <property type="molecule type" value="Genomic_DNA"/>
</dbReference>
<evidence type="ECO:0000313" key="3">
    <source>
        <dbReference type="Proteomes" id="UP000250235"/>
    </source>
</evidence>
<evidence type="ECO:0000256" key="1">
    <source>
        <dbReference type="SAM" id="MobiDB-lite"/>
    </source>
</evidence>
<keyword evidence="3" id="KW-1185">Reference proteome</keyword>
<evidence type="ECO:0000313" key="2">
    <source>
        <dbReference type="EMBL" id="KZV25191.1"/>
    </source>
</evidence>
<dbReference type="Proteomes" id="UP000250235">
    <property type="component" value="Unassembled WGS sequence"/>
</dbReference>
<dbReference type="AlphaFoldDB" id="A0A2Z7ATE1"/>
<reference evidence="2 3" key="1">
    <citation type="journal article" date="2015" name="Proc. Natl. Acad. Sci. U.S.A.">
        <title>The resurrection genome of Boea hygrometrica: A blueprint for survival of dehydration.</title>
        <authorList>
            <person name="Xiao L."/>
            <person name="Yang G."/>
            <person name="Zhang L."/>
            <person name="Yang X."/>
            <person name="Zhao S."/>
            <person name="Ji Z."/>
            <person name="Zhou Q."/>
            <person name="Hu M."/>
            <person name="Wang Y."/>
            <person name="Chen M."/>
            <person name="Xu Y."/>
            <person name="Jin H."/>
            <person name="Xiao X."/>
            <person name="Hu G."/>
            <person name="Bao F."/>
            <person name="Hu Y."/>
            <person name="Wan P."/>
            <person name="Li L."/>
            <person name="Deng X."/>
            <person name="Kuang T."/>
            <person name="Xiang C."/>
            <person name="Zhu J.K."/>
            <person name="Oliver M.J."/>
            <person name="He Y."/>
        </authorList>
    </citation>
    <scope>NUCLEOTIDE SEQUENCE [LARGE SCALE GENOMIC DNA]</scope>
    <source>
        <strain evidence="3">cv. XS01</strain>
    </source>
</reference>
<proteinExistence type="predicted"/>
<feature type="region of interest" description="Disordered" evidence="1">
    <location>
        <begin position="47"/>
        <end position="126"/>
    </location>
</feature>
<feature type="compositionally biased region" description="Basic and acidic residues" evidence="1">
    <location>
        <begin position="116"/>
        <end position="126"/>
    </location>
</feature>
<name>A0A2Z7ATE1_9LAMI</name>
<accession>A0A2Z7ATE1</accession>